<evidence type="ECO:0000256" key="1">
    <source>
        <dbReference type="SAM" id="Coils"/>
    </source>
</evidence>
<feature type="coiled-coil region" evidence="1">
    <location>
        <begin position="315"/>
        <end position="367"/>
    </location>
</feature>
<dbReference type="GO" id="GO:0005886">
    <property type="term" value="C:plasma membrane"/>
    <property type="evidence" value="ECO:0007669"/>
    <property type="project" value="TreeGrafter"/>
</dbReference>
<name>A0A3B0UKH3_9ZZZZ</name>
<dbReference type="GO" id="GO:0090313">
    <property type="term" value="P:regulation of protein targeting to membrane"/>
    <property type="evidence" value="ECO:0007669"/>
    <property type="project" value="TreeGrafter"/>
</dbReference>
<feature type="non-terminal residue" evidence="2">
    <location>
        <position position="1"/>
    </location>
</feature>
<evidence type="ECO:0000313" key="2">
    <source>
        <dbReference type="EMBL" id="VAW20734.1"/>
    </source>
</evidence>
<dbReference type="PANTHER" id="PTHR30441:SF4">
    <property type="entry name" value="PROTEIN ASMA"/>
    <property type="match status" value="1"/>
</dbReference>
<sequence>VLTGNGGRSILGQVDVATIDVEQLLATIGGPAALIKGDGIWPEGPINVGSNLDPASGNISIKAQQITGGGKTLVSGASFDLVWDENSIAIENLQGKNGAGEIVGSFRLCCTLSGAQKQLSGRLALENVEISGLGFERISQNIAGVFDGGIFFEASGVSVAELAQSFSGQGSFAVSDLRISRLNPQVFEELGSVENALDMGTLEFSLLVGNILDRGNFEAQNTGGTFLVAGGILRASNIAVSGINGALLGEVELDLSDISLATDWVFLPVAEPDQTSGAPIASVPPGGGININTRGTLLEPTRELDLLGMIDAFQLQAMEAELERLEQLRAEQQERSRQAALERAKRMELDALRLEQLNLEQQDLEQQEGAIVHGQDGEEQEIAPLQFDFEALDPQLFLFEPQNL</sequence>
<accession>A0A3B0UKH3</accession>
<dbReference type="EMBL" id="UOEQ01000298">
    <property type="protein sequence ID" value="VAW20734.1"/>
    <property type="molecule type" value="Genomic_DNA"/>
</dbReference>
<dbReference type="PANTHER" id="PTHR30441">
    <property type="entry name" value="DUF748 DOMAIN-CONTAINING PROTEIN"/>
    <property type="match status" value="1"/>
</dbReference>
<dbReference type="AlphaFoldDB" id="A0A3B0UKH3"/>
<proteinExistence type="predicted"/>
<reference evidence="2" key="1">
    <citation type="submission" date="2018-06" db="EMBL/GenBank/DDBJ databases">
        <authorList>
            <person name="Zhirakovskaya E."/>
        </authorList>
    </citation>
    <scope>NUCLEOTIDE SEQUENCE</scope>
</reference>
<organism evidence="2">
    <name type="scientific">hydrothermal vent metagenome</name>
    <dbReference type="NCBI Taxonomy" id="652676"/>
    <lineage>
        <taxon>unclassified sequences</taxon>
        <taxon>metagenomes</taxon>
        <taxon>ecological metagenomes</taxon>
    </lineage>
</organism>
<protein>
    <submittedName>
        <fullName evidence="2">Uncharacterized protein</fullName>
    </submittedName>
</protein>
<dbReference type="InterPro" id="IPR052894">
    <property type="entry name" value="AsmA-related"/>
</dbReference>
<keyword evidence="1" id="KW-0175">Coiled coil</keyword>
<gene>
    <name evidence="2" type="ORF">MNBD_ALPHA11-1613</name>
</gene>